<evidence type="ECO:0000259" key="8">
    <source>
        <dbReference type="Pfam" id="PF01435"/>
    </source>
</evidence>
<dbReference type="AlphaFoldDB" id="A0A1N7JN94"/>
<evidence type="ECO:0000256" key="4">
    <source>
        <dbReference type="ARBA" id="ARBA00022833"/>
    </source>
</evidence>
<keyword evidence="2" id="KW-0479">Metal-binding</keyword>
<accession>A0A1N7JN94</accession>
<keyword evidence="3 6" id="KW-0378">Hydrolase</keyword>
<dbReference type="GO" id="GO:0004222">
    <property type="term" value="F:metalloendopeptidase activity"/>
    <property type="evidence" value="ECO:0007669"/>
    <property type="project" value="InterPro"/>
</dbReference>
<organism evidence="9 10">
    <name type="scientific">Thalassolituus maritimus</name>
    <dbReference type="NCBI Taxonomy" id="484498"/>
    <lineage>
        <taxon>Bacteria</taxon>
        <taxon>Pseudomonadati</taxon>
        <taxon>Pseudomonadota</taxon>
        <taxon>Gammaproteobacteria</taxon>
        <taxon>Oceanospirillales</taxon>
        <taxon>Oceanospirillaceae</taxon>
        <taxon>Thalassolituus</taxon>
    </lineage>
</organism>
<keyword evidence="10" id="KW-1185">Reference proteome</keyword>
<feature type="transmembrane region" description="Helical" evidence="7">
    <location>
        <begin position="42"/>
        <end position="65"/>
    </location>
</feature>
<dbReference type="Proteomes" id="UP000185639">
    <property type="component" value="Unassembled WGS sequence"/>
</dbReference>
<gene>
    <name evidence="9" type="ORF">SAMN05421686_102121</name>
</gene>
<evidence type="ECO:0000256" key="3">
    <source>
        <dbReference type="ARBA" id="ARBA00022801"/>
    </source>
</evidence>
<feature type="transmembrane region" description="Helical" evidence="7">
    <location>
        <begin position="12"/>
        <end position="30"/>
    </location>
</feature>
<dbReference type="Pfam" id="PF01435">
    <property type="entry name" value="Peptidase_M48"/>
    <property type="match status" value="1"/>
</dbReference>
<protein>
    <submittedName>
        <fullName evidence="9">BlaR1 peptidase M56</fullName>
    </submittedName>
</protein>
<dbReference type="InterPro" id="IPR052173">
    <property type="entry name" value="Beta-lactam_resp_regulator"/>
</dbReference>
<feature type="transmembrane region" description="Helical" evidence="7">
    <location>
        <begin position="94"/>
        <end position="115"/>
    </location>
</feature>
<dbReference type="EMBL" id="FTOH01000002">
    <property type="protein sequence ID" value="SIS50843.1"/>
    <property type="molecule type" value="Genomic_DNA"/>
</dbReference>
<feature type="transmembrane region" description="Helical" evidence="7">
    <location>
        <begin position="277"/>
        <end position="296"/>
    </location>
</feature>
<dbReference type="STRING" id="484498.SAMN05421686_102121"/>
<evidence type="ECO:0000313" key="9">
    <source>
        <dbReference type="EMBL" id="SIS50843.1"/>
    </source>
</evidence>
<dbReference type="OrthoDB" id="6388556at2"/>
<keyword evidence="7" id="KW-1133">Transmembrane helix</keyword>
<dbReference type="PANTHER" id="PTHR34978">
    <property type="entry name" value="POSSIBLE SENSOR-TRANSDUCER PROTEIN BLAR"/>
    <property type="match status" value="1"/>
</dbReference>
<dbReference type="RefSeq" id="WP_076514285.1">
    <property type="nucleotide sequence ID" value="NZ_FTOH01000002.1"/>
</dbReference>
<keyword evidence="4 6" id="KW-0862">Zinc</keyword>
<dbReference type="GO" id="GO:0006508">
    <property type="term" value="P:proteolysis"/>
    <property type="evidence" value="ECO:0007669"/>
    <property type="project" value="UniProtKB-KW"/>
</dbReference>
<evidence type="ECO:0000313" key="10">
    <source>
        <dbReference type="Proteomes" id="UP000185639"/>
    </source>
</evidence>
<dbReference type="InterPro" id="IPR001915">
    <property type="entry name" value="Peptidase_M48"/>
</dbReference>
<keyword evidence="7" id="KW-0812">Transmembrane</keyword>
<evidence type="ECO:0000256" key="2">
    <source>
        <dbReference type="ARBA" id="ARBA00022723"/>
    </source>
</evidence>
<name>A0A1N7JN94_9GAMM</name>
<feature type="domain" description="Peptidase M48" evidence="8">
    <location>
        <begin position="147"/>
        <end position="197"/>
    </location>
</feature>
<evidence type="ECO:0000256" key="6">
    <source>
        <dbReference type="RuleBase" id="RU003983"/>
    </source>
</evidence>
<keyword evidence="1 6" id="KW-0645">Protease</keyword>
<reference evidence="10" key="1">
    <citation type="submission" date="2017-01" db="EMBL/GenBank/DDBJ databases">
        <authorList>
            <person name="Varghese N."/>
            <person name="Submissions S."/>
        </authorList>
    </citation>
    <scope>NUCLEOTIDE SEQUENCE [LARGE SCALE GENOMIC DNA]</scope>
    <source>
        <strain evidence="10">DSM 24913</strain>
    </source>
</reference>
<keyword evidence="5 6" id="KW-0482">Metalloprotease</keyword>
<comment type="cofactor">
    <cofactor evidence="6">
        <name>Zn(2+)</name>
        <dbReference type="ChEBI" id="CHEBI:29105"/>
    </cofactor>
    <text evidence="6">Binds 1 zinc ion per subunit.</text>
</comment>
<dbReference type="PANTHER" id="PTHR34978:SF3">
    <property type="entry name" value="SLR0241 PROTEIN"/>
    <property type="match status" value="1"/>
</dbReference>
<evidence type="ECO:0000256" key="5">
    <source>
        <dbReference type="ARBA" id="ARBA00023049"/>
    </source>
</evidence>
<comment type="similarity">
    <text evidence="6">Belongs to the peptidase M48 family.</text>
</comment>
<proteinExistence type="inferred from homology"/>
<evidence type="ECO:0000256" key="1">
    <source>
        <dbReference type="ARBA" id="ARBA00022670"/>
    </source>
</evidence>
<sequence>MLSGMGEVFLSLILSLIGCSAISAFGYSMVSRLFSTSLVYSASTLSFCYGIIPVLASVSVAIMLLKPHWAELFFHEHCHGNVCGPHVPDVSNTIAGISFAAVAALMVGVTVYFIGRQAWRSRRRQSTLRTLANEVSPDQWSRVPGAAPVAFTGGLLRPHIYVSDGMIDVLSDDELQLLLLHEQSHMRHRDPLARFILNWSTRLWPRHLRRRFLADHALCCEQRADYEAVNYTGREGELLAMLERLSELRGVKQCEYVEQRRLALRNKVPSDNRGRTAVPLLAGLFVTEVVLLTYLVHPVMDFILMLES</sequence>
<dbReference type="GO" id="GO:0046872">
    <property type="term" value="F:metal ion binding"/>
    <property type="evidence" value="ECO:0007669"/>
    <property type="project" value="UniProtKB-KW"/>
</dbReference>
<evidence type="ECO:0000256" key="7">
    <source>
        <dbReference type="SAM" id="Phobius"/>
    </source>
</evidence>
<keyword evidence="7" id="KW-0472">Membrane</keyword>
<dbReference type="Gene3D" id="3.30.2010.10">
    <property type="entry name" value="Metalloproteases ('zincins'), catalytic domain"/>
    <property type="match status" value="1"/>
</dbReference>